<dbReference type="Pfam" id="PF14109">
    <property type="entry name" value="GldH_lipo"/>
    <property type="match status" value="1"/>
</dbReference>
<dbReference type="InterPro" id="IPR020018">
    <property type="entry name" value="Motility-assoc_lipoprot_GldH"/>
</dbReference>
<gene>
    <name evidence="2" type="ORF">ACFOUP_01770</name>
</gene>
<keyword evidence="3" id="KW-1185">Reference proteome</keyword>
<sequence length="157" mass="17967">MNNKLLLFFLTMLITGLASCDGGRLFEEYQGMETKSWLVSDTVSFYPPPTSSGAVPMISIKYNTDYPYRNLYLKYILTDSSENFSETQLINIRLFDSKTGKPTGKGYGSSYTRIDTLPFQMRGDYSKVQFIQYMRIDRLEGIEAIGFRQNKLEASAH</sequence>
<accession>A0ABV8EI63</accession>
<proteinExistence type="predicted"/>
<keyword evidence="2" id="KW-0449">Lipoprotein</keyword>
<organism evidence="2 3">
    <name type="scientific">Belliella kenyensis</name>
    <dbReference type="NCBI Taxonomy" id="1472724"/>
    <lineage>
        <taxon>Bacteria</taxon>
        <taxon>Pseudomonadati</taxon>
        <taxon>Bacteroidota</taxon>
        <taxon>Cytophagia</taxon>
        <taxon>Cytophagales</taxon>
        <taxon>Cyclobacteriaceae</taxon>
        <taxon>Belliella</taxon>
    </lineage>
</organism>
<comment type="caution">
    <text evidence="2">The sequence shown here is derived from an EMBL/GenBank/DDBJ whole genome shotgun (WGS) entry which is preliminary data.</text>
</comment>
<keyword evidence="1" id="KW-0732">Signal</keyword>
<dbReference type="RefSeq" id="WP_241292472.1">
    <property type="nucleotide sequence ID" value="NZ_JAKZGR010000003.1"/>
</dbReference>
<protein>
    <submittedName>
        <fullName evidence="2">Gliding motility lipoprotein GldH</fullName>
    </submittedName>
</protein>
<feature type="chain" id="PRO_5045573541" evidence="1">
    <location>
        <begin position="21"/>
        <end position="157"/>
    </location>
</feature>
<name>A0ABV8EI63_9BACT</name>
<feature type="signal peptide" evidence="1">
    <location>
        <begin position="1"/>
        <end position="20"/>
    </location>
</feature>
<evidence type="ECO:0000313" key="2">
    <source>
        <dbReference type="EMBL" id="MFC3975093.1"/>
    </source>
</evidence>
<evidence type="ECO:0000313" key="3">
    <source>
        <dbReference type="Proteomes" id="UP001595766"/>
    </source>
</evidence>
<dbReference type="EMBL" id="JBHSAV010000003">
    <property type="protein sequence ID" value="MFC3975093.1"/>
    <property type="molecule type" value="Genomic_DNA"/>
</dbReference>
<reference evidence="3" key="1">
    <citation type="journal article" date="2019" name="Int. J. Syst. Evol. Microbiol.">
        <title>The Global Catalogue of Microorganisms (GCM) 10K type strain sequencing project: providing services to taxonomists for standard genome sequencing and annotation.</title>
        <authorList>
            <consortium name="The Broad Institute Genomics Platform"/>
            <consortium name="The Broad Institute Genome Sequencing Center for Infectious Disease"/>
            <person name="Wu L."/>
            <person name="Ma J."/>
        </authorList>
    </citation>
    <scope>NUCLEOTIDE SEQUENCE [LARGE SCALE GENOMIC DNA]</scope>
    <source>
        <strain evidence="3">CECT 8551</strain>
    </source>
</reference>
<dbReference type="Proteomes" id="UP001595766">
    <property type="component" value="Unassembled WGS sequence"/>
</dbReference>
<dbReference type="PROSITE" id="PS51257">
    <property type="entry name" value="PROKAR_LIPOPROTEIN"/>
    <property type="match status" value="1"/>
</dbReference>
<evidence type="ECO:0000256" key="1">
    <source>
        <dbReference type="SAM" id="SignalP"/>
    </source>
</evidence>